<evidence type="ECO:0000313" key="8">
    <source>
        <dbReference type="Proteomes" id="UP001596513"/>
    </source>
</evidence>
<evidence type="ECO:0000259" key="6">
    <source>
        <dbReference type="Pfam" id="PF00732"/>
    </source>
</evidence>
<organism evidence="7 8">
    <name type="scientific">Hymenobacter humi</name>
    <dbReference type="NCBI Taxonomy" id="1411620"/>
    <lineage>
        <taxon>Bacteria</taxon>
        <taxon>Pseudomonadati</taxon>
        <taxon>Bacteroidota</taxon>
        <taxon>Cytophagia</taxon>
        <taxon>Cytophagales</taxon>
        <taxon>Hymenobacteraceae</taxon>
        <taxon>Hymenobacter</taxon>
    </lineage>
</organism>
<keyword evidence="2" id="KW-0285">Flavoprotein</keyword>
<dbReference type="RefSeq" id="WP_380201550.1">
    <property type="nucleotide sequence ID" value="NZ_JBHTEK010000001.1"/>
</dbReference>
<dbReference type="EMBL" id="JBHTEK010000001">
    <property type="protein sequence ID" value="MFC7667206.1"/>
    <property type="molecule type" value="Genomic_DNA"/>
</dbReference>
<feature type="domain" description="Glucose-methanol-choline oxidoreductase N-terminal" evidence="6">
    <location>
        <begin position="2"/>
        <end position="85"/>
    </location>
</feature>
<dbReference type="PANTHER" id="PTHR46056:SF12">
    <property type="entry name" value="LONG-CHAIN-ALCOHOL OXIDASE"/>
    <property type="match status" value="1"/>
</dbReference>
<evidence type="ECO:0000256" key="3">
    <source>
        <dbReference type="ARBA" id="ARBA00022827"/>
    </source>
</evidence>
<dbReference type="InterPro" id="IPR000172">
    <property type="entry name" value="GMC_OxRdtase_N"/>
</dbReference>
<comment type="caution">
    <text evidence="7">The sequence shown here is derived from an EMBL/GenBank/DDBJ whole genome shotgun (WGS) entry which is preliminary data.</text>
</comment>
<comment type="similarity">
    <text evidence="1">Belongs to the GMC oxidoreductase family.</text>
</comment>
<evidence type="ECO:0000256" key="2">
    <source>
        <dbReference type="ARBA" id="ARBA00022630"/>
    </source>
</evidence>
<gene>
    <name evidence="7" type="ORF">ACFQT0_07080</name>
</gene>
<dbReference type="Pfam" id="PF00732">
    <property type="entry name" value="GMC_oxred_N"/>
    <property type="match status" value="1"/>
</dbReference>
<sequence length="190" mass="21110">MDVTFIPLAVQHGADIRPNSFVTEIERDEQGRITGVVYSQNGEQHRQRCRHLFLCAGAVETPRLLLLNELALNSGQVGKNLMAHPGVQVFGTFEETVRPYKGIPGGLISQDTHRPKDADFVGGYLLQSIGIMPVTFAGQVARGRKYWGQQAARLHAQLQPRGRHQHPGRLPAARRQLSGAGRRERRPRPA</sequence>
<dbReference type="PANTHER" id="PTHR46056">
    <property type="entry name" value="LONG-CHAIN-ALCOHOL OXIDASE"/>
    <property type="match status" value="1"/>
</dbReference>
<feature type="region of interest" description="Disordered" evidence="5">
    <location>
        <begin position="158"/>
        <end position="190"/>
    </location>
</feature>
<reference evidence="8" key="1">
    <citation type="journal article" date="2019" name="Int. J. Syst. Evol. Microbiol.">
        <title>The Global Catalogue of Microorganisms (GCM) 10K type strain sequencing project: providing services to taxonomists for standard genome sequencing and annotation.</title>
        <authorList>
            <consortium name="The Broad Institute Genomics Platform"/>
            <consortium name="The Broad Institute Genome Sequencing Center for Infectious Disease"/>
            <person name="Wu L."/>
            <person name="Ma J."/>
        </authorList>
    </citation>
    <scope>NUCLEOTIDE SEQUENCE [LARGE SCALE GENOMIC DNA]</scope>
    <source>
        <strain evidence="8">JCM 19635</strain>
    </source>
</reference>
<keyword evidence="3" id="KW-0274">FAD</keyword>
<protein>
    <submittedName>
        <fullName evidence="7">GMC family oxidoreductase N-terminal domain-containing protein</fullName>
    </submittedName>
</protein>
<proteinExistence type="inferred from homology"/>
<keyword evidence="4" id="KW-0560">Oxidoreductase</keyword>
<dbReference type="SUPFAM" id="SSF51905">
    <property type="entry name" value="FAD/NAD(P)-binding domain"/>
    <property type="match status" value="1"/>
</dbReference>
<dbReference type="InterPro" id="IPR036188">
    <property type="entry name" value="FAD/NAD-bd_sf"/>
</dbReference>
<dbReference type="Proteomes" id="UP001596513">
    <property type="component" value="Unassembled WGS sequence"/>
</dbReference>
<dbReference type="Gene3D" id="3.50.50.60">
    <property type="entry name" value="FAD/NAD(P)-binding domain"/>
    <property type="match status" value="1"/>
</dbReference>
<evidence type="ECO:0000256" key="4">
    <source>
        <dbReference type="ARBA" id="ARBA00023002"/>
    </source>
</evidence>
<accession>A0ABW2U434</accession>
<evidence type="ECO:0000313" key="7">
    <source>
        <dbReference type="EMBL" id="MFC7667206.1"/>
    </source>
</evidence>
<name>A0ABW2U434_9BACT</name>
<evidence type="ECO:0000256" key="5">
    <source>
        <dbReference type="SAM" id="MobiDB-lite"/>
    </source>
</evidence>
<evidence type="ECO:0000256" key="1">
    <source>
        <dbReference type="ARBA" id="ARBA00010790"/>
    </source>
</evidence>
<keyword evidence="8" id="KW-1185">Reference proteome</keyword>